<dbReference type="AlphaFoldDB" id="A0A1M4IL70"/>
<gene>
    <name evidence="1" type="ORF">XTGNCPPB3709_2119</name>
</gene>
<proteinExistence type="predicted"/>
<accession>A0A1M4IL70</accession>
<evidence type="ECO:0000313" key="2">
    <source>
        <dbReference type="Proteomes" id="UP000184997"/>
    </source>
</evidence>
<reference evidence="2" key="1">
    <citation type="submission" date="2016-07" db="EMBL/GenBank/DDBJ databases">
        <authorList>
            <person name="Florea S."/>
            <person name="Webb J.S."/>
            <person name="Jaromczyk J."/>
            <person name="Schardl C.L."/>
        </authorList>
    </citation>
    <scope>NUCLEOTIDE SEQUENCE [LARGE SCALE GENOMIC DNA]</scope>
</reference>
<protein>
    <submittedName>
        <fullName evidence="1">Uncharacterized protein</fullName>
    </submittedName>
</protein>
<organism evidence="1 2">
    <name type="scientific">Xanthomonas graminis pv. graminis</name>
    <dbReference type="NCBI Taxonomy" id="134874"/>
    <lineage>
        <taxon>Bacteria</taxon>
        <taxon>Pseudomonadati</taxon>
        <taxon>Pseudomonadota</taxon>
        <taxon>Gammaproteobacteria</taxon>
        <taxon>Lysobacterales</taxon>
        <taxon>Lysobacteraceae</taxon>
        <taxon>Xanthomonas</taxon>
        <taxon>Xanthomonas translucens group</taxon>
        <taxon>Xanthomonas graminis</taxon>
    </lineage>
</organism>
<name>A0A1M4IL70_9XANT</name>
<sequence length="35" mass="4014">MAALPLSTSLRALRYTRRRLPRRSGADRIAQAMTR</sequence>
<dbReference type="Proteomes" id="UP000184997">
    <property type="component" value="Unassembled WGS sequence"/>
</dbReference>
<evidence type="ECO:0000313" key="1">
    <source>
        <dbReference type="EMBL" id="SBV88181.1"/>
    </source>
</evidence>
<dbReference type="EMBL" id="FLUK01000166">
    <property type="protein sequence ID" value="SBV88181.1"/>
    <property type="molecule type" value="Genomic_DNA"/>
</dbReference>